<proteinExistence type="predicted"/>
<protein>
    <submittedName>
        <fullName evidence="1">Uncharacterized protein</fullName>
    </submittedName>
</protein>
<accession>A0A8C7B4N9</accession>
<dbReference type="GeneTree" id="ENSGT00900000143168"/>
<keyword evidence="2" id="KW-1185">Reference proteome</keyword>
<dbReference type="Ensembl" id="ENSNVIT00000020144.1">
    <property type="protein sequence ID" value="ENSNVIP00000017280.1"/>
    <property type="gene ID" value="ENSNVIG00000013524.1"/>
</dbReference>
<name>A0A8C7B4N9_NEOVI</name>
<dbReference type="AlphaFoldDB" id="A0A8C7B4N9"/>
<sequence length="154" mass="16665">RSSPISGSLLCRKPASPSPIPPACIPSLAVSFSLIFFHGNKVANESFPQGLSQTLIFLQCYKSVFQFQRDLGRFGLTEVRAVIGTGQDTITALKSIQARSNRRCQHQDSVSVPDNLGACRRRGSLFPEEIKDQSNQVLTLESKGKGGGGETHCS</sequence>
<evidence type="ECO:0000313" key="1">
    <source>
        <dbReference type="Ensembl" id="ENSNVIP00000017280.1"/>
    </source>
</evidence>
<reference evidence="1" key="1">
    <citation type="submission" date="2025-08" db="UniProtKB">
        <authorList>
            <consortium name="Ensembl"/>
        </authorList>
    </citation>
    <scope>IDENTIFICATION</scope>
</reference>
<dbReference type="Proteomes" id="UP000694425">
    <property type="component" value="Unplaced"/>
</dbReference>
<organism evidence="1 2">
    <name type="scientific">Neovison vison</name>
    <name type="common">American mink</name>
    <name type="synonym">Mustela vison</name>
    <dbReference type="NCBI Taxonomy" id="452646"/>
    <lineage>
        <taxon>Eukaryota</taxon>
        <taxon>Metazoa</taxon>
        <taxon>Chordata</taxon>
        <taxon>Craniata</taxon>
        <taxon>Vertebrata</taxon>
        <taxon>Euteleostomi</taxon>
        <taxon>Mammalia</taxon>
        <taxon>Eutheria</taxon>
        <taxon>Laurasiatheria</taxon>
        <taxon>Carnivora</taxon>
        <taxon>Caniformia</taxon>
        <taxon>Musteloidea</taxon>
        <taxon>Mustelidae</taxon>
        <taxon>Mustelinae</taxon>
        <taxon>Neogale</taxon>
    </lineage>
</organism>
<reference evidence="1" key="2">
    <citation type="submission" date="2025-09" db="UniProtKB">
        <authorList>
            <consortium name="Ensembl"/>
        </authorList>
    </citation>
    <scope>IDENTIFICATION</scope>
</reference>
<evidence type="ECO:0000313" key="2">
    <source>
        <dbReference type="Proteomes" id="UP000694425"/>
    </source>
</evidence>